<evidence type="ECO:0000313" key="2">
    <source>
        <dbReference type="Proteomes" id="UP000012118"/>
    </source>
</evidence>
<name>M6QE25_9LEPT</name>
<protein>
    <submittedName>
        <fullName evidence="1">Uncharacterized protein</fullName>
    </submittedName>
</protein>
<sequence length="88" mass="10224">MYGEYQLALQEAEEANNMILYLGGQYGPLEHNFLYSLALAANYKKVSPDLKKEYLKKIQENQKQLFILAESCPENFYHKYLLVDAELA</sequence>
<proteinExistence type="predicted"/>
<accession>M6QE25</accession>
<keyword evidence="2" id="KW-1185">Reference proteome</keyword>
<dbReference type="AlphaFoldDB" id="M6QE25"/>
<comment type="caution">
    <text evidence="1">The sequence shown here is derived from an EMBL/GenBank/DDBJ whole genome shotgun (WGS) entry which is preliminary data.</text>
</comment>
<evidence type="ECO:0000313" key="1">
    <source>
        <dbReference type="EMBL" id="EMN91450.1"/>
    </source>
</evidence>
<organism evidence="1 2">
    <name type="scientific">Leptospira weilii str. UI 13098</name>
    <dbReference type="NCBI Taxonomy" id="1088542"/>
    <lineage>
        <taxon>Bacteria</taxon>
        <taxon>Pseudomonadati</taxon>
        <taxon>Spirochaetota</taxon>
        <taxon>Spirochaetia</taxon>
        <taxon>Leptospirales</taxon>
        <taxon>Leptospiraceae</taxon>
        <taxon>Leptospira</taxon>
    </lineage>
</organism>
<reference evidence="1 2" key="1">
    <citation type="submission" date="2013-01" db="EMBL/GenBank/DDBJ databases">
        <authorList>
            <person name="Harkins D.M."/>
            <person name="Durkin A.S."/>
            <person name="Brinkac L.M."/>
            <person name="Haft D.H."/>
            <person name="Selengut J.D."/>
            <person name="Sanka R."/>
            <person name="DePew J."/>
            <person name="Purushe J."/>
            <person name="Chanthongthip A."/>
            <person name="Lattana O."/>
            <person name="Phetsouvanh R."/>
            <person name="Newton P.N."/>
            <person name="Vinetz J.M."/>
            <person name="Sutton G.G."/>
            <person name="Nierman W.C."/>
            <person name="Fouts D.E."/>
        </authorList>
    </citation>
    <scope>NUCLEOTIDE SEQUENCE [LARGE SCALE GENOMIC DNA]</scope>
    <source>
        <strain evidence="1 2">UI 13098</strain>
    </source>
</reference>
<gene>
    <name evidence="1" type="ORF">LEP1GSC108_1977</name>
</gene>
<dbReference type="EMBL" id="AHNU02000031">
    <property type="protein sequence ID" value="EMN91450.1"/>
    <property type="molecule type" value="Genomic_DNA"/>
</dbReference>
<dbReference type="Proteomes" id="UP000012118">
    <property type="component" value="Unassembled WGS sequence"/>
</dbReference>
<feature type="non-terminal residue" evidence="1">
    <location>
        <position position="88"/>
    </location>
</feature>